<accession>A0A951P7E2</accession>
<dbReference type="EMBL" id="JAHHHV010000006">
    <property type="protein sequence ID" value="MBW4464149.1"/>
    <property type="molecule type" value="Genomic_DNA"/>
</dbReference>
<proteinExistence type="predicted"/>
<evidence type="ECO:0000313" key="1">
    <source>
        <dbReference type="EMBL" id="MBW4464149.1"/>
    </source>
</evidence>
<comment type="caution">
    <text evidence="1">The sequence shown here is derived from an EMBL/GenBank/DDBJ whole genome shotgun (WGS) entry which is preliminary data.</text>
</comment>
<name>A0A951P7E2_9CYAN</name>
<reference evidence="1" key="1">
    <citation type="submission" date="2021-05" db="EMBL/GenBank/DDBJ databases">
        <authorList>
            <person name="Pietrasiak N."/>
            <person name="Ward R."/>
            <person name="Stajich J.E."/>
            <person name="Kurbessoian T."/>
        </authorList>
    </citation>
    <scope>NUCLEOTIDE SEQUENCE</scope>
    <source>
        <strain evidence="1">GSE-TBD4-15B</strain>
    </source>
</reference>
<gene>
    <name evidence="1" type="ORF">KME07_01750</name>
</gene>
<evidence type="ECO:0000313" key="2">
    <source>
        <dbReference type="Proteomes" id="UP000707356"/>
    </source>
</evidence>
<sequence length="90" mass="10395">MQQDRDPQNLQRLFSMLSTLLSMLSTLLKEVLDLKQQFSELQADHANLSHDVRIKMSSCRDRLAEAESLPVWDNGEISSKADWLDMDEET</sequence>
<dbReference type="AlphaFoldDB" id="A0A951P7E2"/>
<protein>
    <submittedName>
        <fullName evidence="1">Uncharacterized protein</fullName>
    </submittedName>
</protein>
<organism evidence="1 2">
    <name type="scientific">Pegethrix bostrychoides GSE-TBD4-15B</name>
    <dbReference type="NCBI Taxonomy" id="2839662"/>
    <lineage>
        <taxon>Bacteria</taxon>
        <taxon>Bacillati</taxon>
        <taxon>Cyanobacteriota</taxon>
        <taxon>Cyanophyceae</taxon>
        <taxon>Oculatellales</taxon>
        <taxon>Oculatellaceae</taxon>
        <taxon>Pegethrix</taxon>
    </lineage>
</organism>
<dbReference type="Proteomes" id="UP000707356">
    <property type="component" value="Unassembled WGS sequence"/>
</dbReference>
<reference evidence="1" key="2">
    <citation type="journal article" date="2022" name="Microbiol. Resour. Announc.">
        <title>Metagenome Sequencing to Explore Phylogenomics of Terrestrial Cyanobacteria.</title>
        <authorList>
            <person name="Ward R.D."/>
            <person name="Stajich J.E."/>
            <person name="Johansen J.R."/>
            <person name="Huntemann M."/>
            <person name="Clum A."/>
            <person name="Foster B."/>
            <person name="Foster B."/>
            <person name="Roux S."/>
            <person name="Palaniappan K."/>
            <person name="Varghese N."/>
            <person name="Mukherjee S."/>
            <person name="Reddy T.B.K."/>
            <person name="Daum C."/>
            <person name="Copeland A."/>
            <person name="Chen I.A."/>
            <person name="Ivanova N.N."/>
            <person name="Kyrpides N.C."/>
            <person name="Shapiro N."/>
            <person name="Eloe-Fadrosh E.A."/>
            <person name="Pietrasiak N."/>
        </authorList>
    </citation>
    <scope>NUCLEOTIDE SEQUENCE</scope>
    <source>
        <strain evidence="1">GSE-TBD4-15B</strain>
    </source>
</reference>